<feature type="transmembrane region" description="Helical" evidence="1">
    <location>
        <begin position="37"/>
        <end position="54"/>
    </location>
</feature>
<dbReference type="RefSeq" id="WP_237658480.1">
    <property type="nucleotide sequence ID" value="NZ_OBMQ01000019.1"/>
</dbReference>
<feature type="transmembrane region" description="Helical" evidence="1">
    <location>
        <begin position="7"/>
        <end position="25"/>
    </location>
</feature>
<evidence type="ECO:0000313" key="2">
    <source>
        <dbReference type="EMBL" id="SOC25677.1"/>
    </source>
</evidence>
<accession>A0A285TQJ2</accession>
<dbReference type="EMBL" id="OBMQ01000019">
    <property type="protein sequence ID" value="SOC25677.1"/>
    <property type="molecule type" value="Genomic_DNA"/>
</dbReference>
<keyword evidence="1" id="KW-1133">Transmembrane helix</keyword>
<evidence type="ECO:0000313" key="3">
    <source>
        <dbReference type="Proteomes" id="UP000219636"/>
    </source>
</evidence>
<keyword evidence="1" id="KW-0472">Membrane</keyword>
<protein>
    <submittedName>
        <fullName evidence="2">Uncharacterized protein</fullName>
    </submittedName>
</protein>
<dbReference type="Proteomes" id="UP000219636">
    <property type="component" value="Unassembled WGS sequence"/>
</dbReference>
<evidence type="ECO:0000256" key="1">
    <source>
        <dbReference type="SAM" id="Phobius"/>
    </source>
</evidence>
<name>A0A285TQJ2_9BACL</name>
<keyword evidence="3" id="KW-1185">Reference proteome</keyword>
<reference evidence="3" key="1">
    <citation type="submission" date="2017-08" db="EMBL/GenBank/DDBJ databases">
        <authorList>
            <person name="Varghese N."/>
            <person name="Submissions S."/>
        </authorList>
    </citation>
    <scope>NUCLEOTIDE SEQUENCE [LARGE SCALE GENOMIC DNA]</scope>
    <source>
        <strain evidence="3">JC22</strain>
    </source>
</reference>
<gene>
    <name evidence="2" type="ORF">SAMN05880501_11923</name>
</gene>
<sequence>MGLKKFSLPYNTTISIVLLALLIAIGSEVKLMPFEDFPFRFGLGSMIFFLAILIQPVPIIRFGVVTGFIVVLFRVISDLLATDYGFLQILIERFPAALFYIIFALFFSKVNIDKYKSKPIALGLFATLFEFVSNFI</sequence>
<organism evidence="2 3">
    <name type="scientific">Ureibacillus xyleni</name>
    <dbReference type="NCBI Taxonomy" id="614648"/>
    <lineage>
        <taxon>Bacteria</taxon>
        <taxon>Bacillati</taxon>
        <taxon>Bacillota</taxon>
        <taxon>Bacilli</taxon>
        <taxon>Bacillales</taxon>
        <taxon>Caryophanaceae</taxon>
        <taxon>Ureibacillus</taxon>
    </lineage>
</organism>
<feature type="transmembrane region" description="Helical" evidence="1">
    <location>
        <begin position="89"/>
        <end position="108"/>
    </location>
</feature>
<proteinExistence type="predicted"/>
<keyword evidence="1" id="KW-0812">Transmembrane</keyword>
<feature type="transmembrane region" description="Helical" evidence="1">
    <location>
        <begin position="59"/>
        <end position="77"/>
    </location>
</feature>
<dbReference type="AlphaFoldDB" id="A0A285TQJ2"/>